<protein>
    <submittedName>
        <fullName evidence="1">Uncharacterized protein</fullName>
    </submittedName>
</protein>
<dbReference type="EMBL" id="CP001280">
    <property type="protein sequence ID" value="ACK52304.1"/>
    <property type="molecule type" value="Genomic_DNA"/>
</dbReference>
<reference evidence="1 2" key="1">
    <citation type="journal article" date="2010" name="J. Bacteriol.">
        <title>Complete genome sequence of the aerobic facultative methanotroph Methylocella silvestris BL2.</title>
        <authorList>
            <person name="Chen Y."/>
            <person name="Crombie A."/>
            <person name="Rahman M.T."/>
            <person name="Dedysh S.N."/>
            <person name="Liesack W."/>
            <person name="Stott M.B."/>
            <person name="Alam M."/>
            <person name="Theisen A.R."/>
            <person name="Murrell J.C."/>
            <person name="Dunfield P.F."/>
        </authorList>
    </citation>
    <scope>NUCLEOTIDE SEQUENCE [LARGE SCALE GENOMIC DNA]</scope>
    <source>
        <strain evidence="2">DSM 15510 / CIP 108128 / LMG 27833 / NCIMB 13906 / BL2</strain>
    </source>
</reference>
<evidence type="ECO:0000313" key="2">
    <source>
        <dbReference type="Proteomes" id="UP000002257"/>
    </source>
</evidence>
<evidence type="ECO:0000313" key="1">
    <source>
        <dbReference type="EMBL" id="ACK52304.1"/>
    </source>
</evidence>
<gene>
    <name evidence="1" type="ordered locus">Msil_3406</name>
</gene>
<dbReference type="RefSeq" id="WP_012592373.1">
    <property type="nucleotide sequence ID" value="NC_011666.1"/>
</dbReference>
<dbReference type="KEGG" id="msl:Msil_3406"/>
<organism evidence="1 2">
    <name type="scientific">Methylocella silvestris (strain DSM 15510 / CIP 108128 / LMG 27833 / NCIMB 13906 / BL2)</name>
    <dbReference type="NCBI Taxonomy" id="395965"/>
    <lineage>
        <taxon>Bacteria</taxon>
        <taxon>Pseudomonadati</taxon>
        <taxon>Pseudomonadota</taxon>
        <taxon>Alphaproteobacteria</taxon>
        <taxon>Hyphomicrobiales</taxon>
        <taxon>Beijerinckiaceae</taxon>
        <taxon>Methylocella</taxon>
    </lineage>
</organism>
<keyword evidence="2" id="KW-1185">Reference proteome</keyword>
<name>B8ES89_METSB</name>
<dbReference type="AlphaFoldDB" id="B8ES89"/>
<sequence length="94" mass="11003">MRSRRKLSSFEPFSSGAVKPGREASVQLIRFDQSLREQVDRAYQEWQAHLPADDESRNMPRRLAGVGFRESIIKPVDKRFIERLTNLGIPFEWL</sequence>
<dbReference type="Proteomes" id="UP000002257">
    <property type="component" value="Chromosome"/>
</dbReference>
<accession>B8ES89</accession>
<proteinExistence type="predicted"/>
<dbReference type="HOGENOM" id="CLU_2382856_0_0_5"/>